<sequence>MYIISNIRSLHNDKITKKTSADSETKTNFISPFPTLRRKFCPPITSFKRPFPGSTLPSIPWNTLSGSSERSCQMHIEPPQNRKHRGPAPAMG</sequence>
<evidence type="ECO:0000313" key="2">
    <source>
        <dbReference type="EMBL" id="GBM65918.1"/>
    </source>
</evidence>
<feature type="region of interest" description="Disordered" evidence="1">
    <location>
        <begin position="63"/>
        <end position="92"/>
    </location>
</feature>
<keyword evidence="3" id="KW-1185">Reference proteome</keyword>
<dbReference type="AlphaFoldDB" id="A0A4Y2HL08"/>
<accession>A0A4Y2HL08</accession>
<dbReference type="Proteomes" id="UP000499080">
    <property type="component" value="Unassembled WGS sequence"/>
</dbReference>
<evidence type="ECO:0000313" key="3">
    <source>
        <dbReference type="Proteomes" id="UP000499080"/>
    </source>
</evidence>
<gene>
    <name evidence="2" type="ORF">AVEN_156976_1</name>
</gene>
<proteinExistence type="predicted"/>
<evidence type="ECO:0000256" key="1">
    <source>
        <dbReference type="SAM" id="MobiDB-lite"/>
    </source>
</evidence>
<reference evidence="2 3" key="1">
    <citation type="journal article" date="2019" name="Sci. Rep.">
        <title>Orb-weaving spider Araneus ventricosus genome elucidates the spidroin gene catalogue.</title>
        <authorList>
            <person name="Kono N."/>
            <person name="Nakamura H."/>
            <person name="Ohtoshi R."/>
            <person name="Moran D.A.P."/>
            <person name="Shinohara A."/>
            <person name="Yoshida Y."/>
            <person name="Fujiwara M."/>
            <person name="Mori M."/>
            <person name="Tomita M."/>
            <person name="Arakawa K."/>
        </authorList>
    </citation>
    <scope>NUCLEOTIDE SEQUENCE [LARGE SCALE GENOMIC DNA]</scope>
</reference>
<protein>
    <submittedName>
        <fullName evidence="2">Uncharacterized protein</fullName>
    </submittedName>
</protein>
<comment type="caution">
    <text evidence="2">The sequence shown here is derived from an EMBL/GenBank/DDBJ whole genome shotgun (WGS) entry which is preliminary data.</text>
</comment>
<dbReference type="EMBL" id="BGPR01002001">
    <property type="protein sequence ID" value="GBM65918.1"/>
    <property type="molecule type" value="Genomic_DNA"/>
</dbReference>
<name>A0A4Y2HL08_ARAVE</name>
<organism evidence="2 3">
    <name type="scientific">Araneus ventricosus</name>
    <name type="common">Orbweaver spider</name>
    <name type="synonym">Epeira ventricosa</name>
    <dbReference type="NCBI Taxonomy" id="182803"/>
    <lineage>
        <taxon>Eukaryota</taxon>
        <taxon>Metazoa</taxon>
        <taxon>Ecdysozoa</taxon>
        <taxon>Arthropoda</taxon>
        <taxon>Chelicerata</taxon>
        <taxon>Arachnida</taxon>
        <taxon>Araneae</taxon>
        <taxon>Araneomorphae</taxon>
        <taxon>Entelegynae</taxon>
        <taxon>Araneoidea</taxon>
        <taxon>Araneidae</taxon>
        <taxon>Araneus</taxon>
    </lineage>
</organism>